<dbReference type="PANTHER" id="PTHR13504">
    <property type="entry name" value="FIDO DOMAIN-CONTAINING PROTEIN DDB_G0283145"/>
    <property type="match status" value="1"/>
</dbReference>
<dbReference type="AlphaFoldDB" id="A0A1Y1QEK5"/>
<dbReference type="InterPro" id="IPR036388">
    <property type="entry name" value="WH-like_DNA-bd_sf"/>
</dbReference>
<dbReference type="PANTHER" id="PTHR13504:SF38">
    <property type="entry name" value="FIDO DOMAIN-CONTAINING PROTEIN"/>
    <property type="match status" value="1"/>
</dbReference>
<comment type="caution">
    <text evidence="4">The sequence shown here is derived from an EMBL/GenBank/DDBJ whole genome shotgun (WGS) entry which is preliminary data.</text>
</comment>
<feature type="binding site" evidence="2">
    <location>
        <begin position="238"/>
        <end position="239"/>
    </location>
    <ligand>
        <name>ATP</name>
        <dbReference type="ChEBI" id="CHEBI:30616"/>
    </ligand>
</feature>
<dbReference type="PROSITE" id="PS51459">
    <property type="entry name" value="FIDO"/>
    <property type="match status" value="1"/>
</dbReference>
<dbReference type="InterPro" id="IPR036597">
    <property type="entry name" value="Fido-like_dom_sf"/>
</dbReference>
<evidence type="ECO:0000256" key="1">
    <source>
        <dbReference type="PIRSR" id="PIRSR640198-1"/>
    </source>
</evidence>
<keyword evidence="2" id="KW-0547">Nucleotide-binding</keyword>
<dbReference type="Gene3D" id="1.10.10.10">
    <property type="entry name" value="Winged helix-like DNA-binding domain superfamily/Winged helix DNA-binding domain"/>
    <property type="match status" value="1"/>
</dbReference>
<dbReference type="GO" id="GO:0005524">
    <property type="term" value="F:ATP binding"/>
    <property type="evidence" value="ECO:0007669"/>
    <property type="project" value="UniProtKB-KW"/>
</dbReference>
<dbReference type="SUPFAM" id="SSF140931">
    <property type="entry name" value="Fic-like"/>
    <property type="match status" value="1"/>
</dbReference>
<protein>
    <submittedName>
        <fullName evidence="4">AsnC family transcriptional regulator</fullName>
    </submittedName>
</protein>
<name>A0A1Y1QEK5_9GAMM</name>
<dbReference type="Gene3D" id="1.10.3290.10">
    <property type="entry name" value="Fido-like domain"/>
    <property type="match status" value="1"/>
</dbReference>
<dbReference type="SUPFAM" id="SSF46785">
    <property type="entry name" value="Winged helix' DNA-binding domain"/>
    <property type="match status" value="1"/>
</dbReference>
<dbReference type="Pfam" id="PF02661">
    <property type="entry name" value="Fic"/>
    <property type="match status" value="1"/>
</dbReference>
<dbReference type="EMBL" id="MTEJ01000373">
    <property type="protein sequence ID" value="OQX03891.1"/>
    <property type="molecule type" value="Genomic_DNA"/>
</dbReference>
<gene>
    <name evidence="4" type="ORF">BWK73_38040</name>
</gene>
<evidence type="ECO:0000313" key="4">
    <source>
        <dbReference type="EMBL" id="OQX03891.1"/>
    </source>
</evidence>
<feature type="active site" evidence="1">
    <location>
        <position position="196"/>
    </location>
</feature>
<proteinExistence type="predicted"/>
<dbReference type="InterPro" id="IPR036390">
    <property type="entry name" value="WH_DNA-bd_sf"/>
</dbReference>
<organism evidence="4 5">
    <name type="scientific">Thiothrix lacustris</name>
    <dbReference type="NCBI Taxonomy" id="525917"/>
    <lineage>
        <taxon>Bacteria</taxon>
        <taxon>Pseudomonadati</taxon>
        <taxon>Pseudomonadota</taxon>
        <taxon>Gammaproteobacteria</taxon>
        <taxon>Thiotrichales</taxon>
        <taxon>Thiotrichaceae</taxon>
        <taxon>Thiothrix</taxon>
    </lineage>
</organism>
<evidence type="ECO:0000256" key="2">
    <source>
        <dbReference type="PIRSR" id="PIRSR640198-2"/>
    </source>
</evidence>
<evidence type="ECO:0000313" key="5">
    <source>
        <dbReference type="Proteomes" id="UP000192491"/>
    </source>
</evidence>
<feature type="domain" description="Fido" evidence="3">
    <location>
        <begin position="104"/>
        <end position="265"/>
    </location>
</feature>
<keyword evidence="2" id="KW-0067">ATP-binding</keyword>
<accession>A0A1Y1QEK5</accession>
<sequence length="347" mass="39436">MKVHSLSITPDILRIIAEIDEFRGSWRMMQHLAPERLASLRRVATIESIGSSTRIEGSRLSDSEVEQLLSNISRKSFVTRDEQEVAGYAELMDIVFHSHADIILSENYIKQLHAVLLQYSSKDERHRGQYKTLNNHVEAFDASGNSLGVVFHTASPFETPLRMQELVYWTRESLADNSLHPLLVIGVFTVVFLQIHPFQDGNGRLSRVLTTLLLLKAGYRYVPYSSLESVIEQNKDGYYLALRRTQGTLEAADPNWLPWLRFFLSSLKAQKDRLAAKIDVQQPWGNLPKEALAIMEYVQHQGRITTGEAETLTAAPRSTLKKRLADLVESGLLVRQGQGRGTWYEMQ</sequence>
<reference evidence="4 5" key="1">
    <citation type="submission" date="2017-01" db="EMBL/GenBank/DDBJ databases">
        <title>Novel large sulfur bacteria in the metagenomes of groundwater-fed chemosynthetic microbial mats in the Lake Huron basin.</title>
        <authorList>
            <person name="Sharrar A.M."/>
            <person name="Flood B.E."/>
            <person name="Bailey J.V."/>
            <person name="Jones D.S."/>
            <person name="Biddanda B."/>
            <person name="Ruberg S.A."/>
            <person name="Marcus D.N."/>
            <person name="Dick G.J."/>
        </authorList>
    </citation>
    <scope>NUCLEOTIDE SEQUENCE [LARGE SCALE GENOMIC DNA]</scope>
    <source>
        <strain evidence="4">A8</strain>
    </source>
</reference>
<dbReference type="InterPro" id="IPR003812">
    <property type="entry name" value="Fido"/>
</dbReference>
<feature type="binding site" evidence="2">
    <location>
        <begin position="200"/>
        <end position="207"/>
    </location>
    <ligand>
        <name>ATP</name>
        <dbReference type="ChEBI" id="CHEBI:30616"/>
    </ligand>
</feature>
<dbReference type="Proteomes" id="UP000192491">
    <property type="component" value="Unassembled WGS sequence"/>
</dbReference>
<evidence type="ECO:0000259" key="3">
    <source>
        <dbReference type="PROSITE" id="PS51459"/>
    </source>
</evidence>
<dbReference type="InterPro" id="IPR040198">
    <property type="entry name" value="Fido_containing"/>
</dbReference>